<comment type="caution">
    <text evidence="3">The sequence shown here is derived from an EMBL/GenBank/DDBJ whole genome shotgun (WGS) entry which is preliminary data.</text>
</comment>
<dbReference type="OrthoDB" id="2963168at2759"/>
<dbReference type="GO" id="GO:0140662">
    <property type="term" value="F:ATP-dependent protein folding chaperone"/>
    <property type="evidence" value="ECO:0007669"/>
    <property type="project" value="InterPro"/>
</dbReference>
<dbReference type="SUPFAM" id="SSF53067">
    <property type="entry name" value="Actin-like ATPase domain"/>
    <property type="match status" value="2"/>
</dbReference>
<sequence length="580" mass="65239">MAILQDDNSFTHIIAIDFGTGASGYAITPKLAEGGIKRIEVFNPCDDSDDQKTVTAILFNNNFEFVAFGSQALHRYAEILDDGDTALLFQTYKIHLLHLHTSAVSVDGRELPLMKVISGTLKYISEKAIQKLTEQIGKVLKTKIKWVLTVPALWNEEHKQFMRKACVEANIVDGLNAPNLLLCLEPEGASMSVREDTEQSVRNQMIKNSVVMVLDCGGGTVDITIHKLLCNPDEKFLCEELLPSSGGCEWGSKFVDVYFEEFLKEFFGAELFEVYMKNALSRLEIVKHFEMLKRKFCPGTEERSRLQLSYMGDELSAKKLADLVKNYNKSHPGDHEVKLRGSSSIDLPPVLMGSFFQPLFENIKSKVSQLISQIKSKNEDLKFIFMVGGFSESPFLKNEIKSSFENPSLQILVPRRPQVCVVRGACLFGLNPHSISSRIAKKTYGINTLTTFDNEKHPEKKKVVIEGEDFCEDVFDAFVRAGDSVGNEEVHVKTYCPVRSRQTVMRIIFYCTDSGDVDFIDEDGVEQLGELTIDIGRPFQSVEDKTVKVTLRFGATHIYACATNRDGTEIRNCEFKFDLT</sequence>
<name>A0A1R2B538_9CILI</name>
<protein>
    <submittedName>
        <fullName evidence="3">Uncharacterized protein</fullName>
    </submittedName>
</protein>
<keyword evidence="4" id="KW-1185">Reference proteome</keyword>
<dbReference type="PANTHER" id="PTHR14187:SF5">
    <property type="entry name" value="HEAT SHOCK 70 KDA PROTEIN 12A"/>
    <property type="match status" value="1"/>
</dbReference>
<evidence type="ECO:0000256" key="2">
    <source>
        <dbReference type="ARBA" id="ARBA00022840"/>
    </source>
</evidence>
<evidence type="ECO:0000313" key="4">
    <source>
        <dbReference type="Proteomes" id="UP000187209"/>
    </source>
</evidence>
<gene>
    <name evidence="3" type="ORF">SteCoe_29784</name>
</gene>
<evidence type="ECO:0000313" key="3">
    <source>
        <dbReference type="EMBL" id="OMJ71901.1"/>
    </source>
</evidence>
<keyword evidence="2" id="KW-0067">ATP-binding</keyword>
<dbReference type="PANTHER" id="PTHR14187">
    <property type="entry name" value="ALPHA KINASE/ELONGATION FACTOR 2 KINASE"/>
    <property type="match status" value="1"/>
</dbReference>
<dbReference type="Pfam" id="PF00012">
    <property type="entry name" value="HSP70"/>
    <property type="match status" value="1"/>
</dbReference>
<dbReference type="InterPro" id="IPR013126">
    <property type="entry name" value="Hsp_70_fam"/>
</dbReference>
<proteinExistence type="predicted"/>
<dbReference type="InterPro" id="IPR043129">
    <property type="entry name" value="ATPase_NBD"/>
</dbReference>
<dbReference type="GO" id="GO:0005524">
    <property type="term" value="F:ATP binding"/>
    <property type="evidence" value="ECO:0007669"/>
    <property type="project" value="UniProtKB-KW"/>
</dbReference>
<reference evidence="3 4" key="1">
    <citation type="submission" date="2016-11" db="EMBL/GenBank/DDBJ databases">
        <title>The macronuclear genome of Stentor coeruleus: a giant cell with tiny introns.</title>
        <authorList>
            <person name="Slabodnick M."/>
            <person name="Ruby J.G."/>
            <person name="Reiff S.B."/>
            <person name="Swart E.C."/>
            <person name="Gosai S."/>
            <person name="Prabakaran S."/>
            <person name="Witkowska E."/>
            <person name="Larue G.E."/>
            <person name="Fisher S."/>
            <person name="Freeman R.M."/>
            <person name="Gunawardena J."/>
            <person name="Chu W."/>
            <person name="Stover N.A."/>
            <person name="Gregory B.D."/>
            <person name="Nowacki M."/>
            <person name="Derisi J."/>
            <person name="Roy S.W."/>
            <person name="Marshall W.F."/>
            <person name="Sood P."/>
        </authorList>
    </citation>
    <scope>NUCLEOTIDE SEQUENCE [LARGE SCALE GENOMIC DNA]</scope>
    <source>
        <strain evidence="3">WM001</strain>
    </source>
</reference>
<accession>A0A1R2B538</accession>
<organism evidence="3 4">
    <name type="scientific">Stentor coeruleus</name>
    <dbReference type="NCBI Taxonomy" id="5963"/>
    <lineage>
        <taxon>Eukaryota</taxon>
        <taxon>Sar</taxon>
        <taxon>Alveolata</taxon>
        <taxon>Ciliophora</taxon>
        <taxon>Postciliodesmatophora</taxon>
        <taxon>Heterotrichea</taxon>
        <taxon>Heterotrichida</taxon>
        <taxon>Stentoridae</taxon>
        <taxon>Stentor</taxon>
    </lineage>
</organism>
<dbReference type="CDD" id="cd10229">
    <property type="entry name" value="ASKHA_NBD_HSP70_HSPA12"/>
    <property type="match status" value="1"/>
</dbReference>
<dbReference type="Proteomes" id="UP000187209">
    <property type="component" value="Unassembled WGS sequence"/>
</dbReference>
<dbReference type="Gene3D" id="3.30.420.40">
    <property type="match status" value="3"/>
</dbReference>
<dbReference type="AlphaFoldDB" id="A0A1R2B538"/>
<keyword evidence="1" id="KW-0547">Nucleotide-binding</keyword>
<dbReference type="EMBL" id="MPUH01000947">
    <property type="protein sequence ID" value="OMJ71901.1"/>
    <property type="molecule type" value="Genomic_DNA"/>
</dbReference>
<evidence type="ECO:0000256" key="1">
    <source>
        <dbReference type="ARBA" id="ARBA00022741"/>
    </source>
</evidence>